<dbReference type="Pfam" id="PF06031">
    <property type="entry name" value="SERTA"/>
    <property type="match status" value="1"/>
</dbReference>
<dbReference type="PROSITE" id="PS51053">
    <property type="entry name" value="SERTA"/>
    <property type="match status" value="1"/>
</dbReference>
<dbReference type="InterPro" id="IPR052262">
    <property type="entry name" value="E2F-SERTA_domain_protein"/>
</dbReference>
<feature type="domain" description="SERTA" evidence="2">
    <location>
        <begin position="18"/>
        <end position="65"/>
    </location>
</feature>
<reference evidence="3" key="1">
    <citation type="submission" date="2019-03" db="EMBL/GenBank/DDBJ databases">
        <title>Genome sequencing and reference-guided assembly of Black Bengal Goat (Capra hircus).</title>
        <authorList>
            <person name="Siddiki A.Z."/>
            <person name="Baten A."/>
            <person name="Billah M."/>
            <person name="Alam M.A.U."/>
            <person name="Shawrob K.S.M."/>
            <person name="Saha S."/>
            <person name="Chowdhury M."/>
            <person name="Rahman A.H."/>
            <person name="Stear M."/>
            <person name="Miah G."/>
            <person name="Das G.B."/>
            <person name="Hossain M.M."/>
            <person name="Kumkum M."/>
            <person name="Islam M.S."/>
            <person name="Mollah A.M."/>
            <person name="Ahsan A."/>
            <person name="Tusar F."/>
            <person name="Khan M.K.I."/>
        </authorList>
    </citation>
    <scope>NUCLEOTIDE SEQUENCE [LARGE SCALE GENOMIC DNA]</scope>
</reference>
<dbReference type="Ensembl" id="ENSCHIT00010020887.1">
    <property type="protein sequence ID" value="ENSCHIP00010014839.1"/>
    <property type="gene ID" value="ENSCHIG00010010867.1"/>
</dbReference>
<dbReference type="AlphaFoldDB" id="A0A8C2PCD8"/>
<dbReference type="GO" id="GO:0005634">
    <property type="term" value="C:nucleus"/>
    <property type="evidence" value="ECO:0007669"/>
    <property type="project" value="TreeGrafter"/>
</dbReference>
<dbReference type="InterPro" id="IPR009263">
    <property type="entry name" value="SERTA_dom"/>
</dbReference>
<organism evidence="3">
    <name type="scientific">Capra hircus</name>
    <name type="common">Goat</name>
    <dbReference type="NCBI Taxonomy" id="9925"/>
    <lineage>
        <taxon>Eukaryota</taxon>
        <taxon>Metazoa</taxon>
        <taxon>Chordata</taxon>
        <taxon>Craniata</taxon>
        <taxon>Vertebrata</taxon>
        <taxon>Euteleostomi</taxon>
        <taxon>Mammalia</taxon>
        <taxon>Eutheria</taxon>
        <taxon>Laurasiatheria</taxon>
        <taxon>Artiodactyla</taxon>
        <taxon>Ruminantia</taxon>
        <taxon>Pecora</taxon>
        <taxon>Bovidae</taxon>
        <taxon>Caprinae</taxon>
        <taxon>Capra</taxon>
    </lineage>
</organism>
<reference evidence="3" key="2">
    <citation type="submission" date="2025-08" db="UniProtKB">
        <authorList>
            <consortium name="Ensembl"/>
        </authorList>
    </citation>
    <scope>IDENTIFICATION</scope>
</reference>
<name>A0A8C2PCD8_CAPHI</name>
<dbReference type="PANTHER" id="PTHR16277">
    <property type="entry name" value="CELL DIVISION CYCLE ASSOCIATED PROTEIN 4/SERTA DOMAIN-CONTAINING PROTEIN 2"/>
    <property type="match status" value="1"/>
</dbReference>
<dbReference type="PANTHER" id="PTHR16277:SF6">
    <property type="entry name" value="CELL DIVISION CYCLE-ASSOCIATED PROTEIN 4"/>
    <property type="match status" value="1"/>
</dbReference>
<protein>
    <recommendedName>
        <fullName evidence="2">SERTA domain-containing protein</fullName>
    </recommendedName>
</protein>
<accession>A0A8C2PCD8</accession>
<evidence type="ECO:0000256" key="1">
    <source>
        <dbReference type="SAM" id="MobiDB-lite"/>
    </source>
</evidence>
<evidence type="ECO:0000313" key="3">
    <source>
        <dbReference type="Ensembl" id="ENSCHIP00010014839.1"/>
    </source>
</evidence>
<feature type="region of interest" description="Disordered" evidence="1">
    <location>
        <begin position="62"/>
        <end position="81"/>
    </location>
</feature>
<proteinExistence type="predicted"/>
<sequence length="224" mass="24127">MLPRGLKRKCSEDEAPAGPLQRQSLLDMSLAKLQLCHMLAEPNLCRSVLIANTVRQIQEEMTQDGSWSLPGPQTAGRSPRDRLVSTEVLCRSAWAGSAPAPDPADLASALQAVPATQVPGAMPGGPWDRAVPRESQGGFPRSLDQVFGTLESQGPGTVEELLSDVGGSYCDLDAVLMGVVGGAKSGPEGLETFPHPASSNFRWVNFLKLTFICLRQYFVSRYIF</sequence>
<evidence type="ECO:0000259" key="2">
    <source>
        <dbReference type="PROSITE" id="PS51053"/>
    </source>
</evidence>